<dbReference type="GO" id="GO:0051537">
    <property type="term" value="F:2 iron, 2 sulfur cluster binding"/>
    <property type="evidence" value="ECO:0007669"/>
    <property type="project" value="InterPro"/>
</dbReference>
<name>A0A7K2IZC2_9ACTN</name>
<feature type="domain" description="Ferric siderophore reductase C-terminal" evidence="2">
    <location>
        <begin position="303"/>
        <end position="323"/>
    </location>
</feature>
<dbReference type="InterPro" id="IPR024726">
    <property type="entry name" value="FhuF_C"/>
</dbReference>
<proteinExistence type="predicted"/>
<evidence type="ECO:0000259" key="2">
    <source>
        <dbReference type="Pfam" id="PF11575"/>
    </source>
</evidence>
<evidence type="ECO:0000313" key="3">
    <source>
        <dbReference type="EMBL" id="MYR35318.1"/>
    </source>
</evidence>
<dbReference type="EMBL" id="WWHY01000001">
    <property type="protein sequence ID" value="MYR35318.1"/>
    <property type="molecule type" value="Genomic_DNA"/>
</dbReference>
<gene>
    <name evidence="3" type="ORF">GTW20_24405</name>
</gene>
<reference evidence="3 4" key="1">
    <citation type="journal article" date="2019" name="Nat. Commun.">
        <title>The antimicrobial potential of Streptomyces from insect microbiomes.</title>
        <authorList>
            <person name="Chevrette M.G."/>
            <person name="Carlson C.M."/>
            <person name="Ortega H.E."/>
            <person name="Thomas C."/>
            <person name="Ananiev G.E."/>
            <person name="Barns K.J."/>
            <person name="Book A.J."/>
            <person name="Cagnazzo J."/>
            <person name="Carlos C."/>
            <person name="Flanigan W."/>
            <person name="Grubbs K.J."/>
            <person name="Horn H.A."/>
            <person name="Hoffmann F.M."/>
            <person name="Klassen J.L."/>
            <person name="Knack J.J."/>
            <person name="Lewin G.R."/>
            <person name="McDonald B.R."/>
            <person name="Muller L."/>
            <person name="Melo W.G.P."/>
            <person name="Pinto-Tomas A.A."/>
            <person name="Schmitz A."/>
            <person name="Wendt-Pienkowski E."/>
            <person name="Wildman S."/>
            <person name="Zhao M."/>
            <person name="Zhang F."/>
            <person name="Bugni T.S."/>
            <person name="Andes D.R."/>
            <person name="Pupo M.T."/>
            <person name="Currie C.R."/>
        </authorList>
    </citation>
    <scope>NUCLEOTIDE SEQUENCE [LARGE SCALE GENOMIC DNA]</scope>
    <source>
        <strain evidence="3 4">SID5840</strain>
    </source>
</reference>
<dbReference type="AlphaFoldDB" id="A0A7K2IZC2"/>
<dbReference type="Pfam" id="PF11575">
    <property type="entry name" value="FhuF_C"/>
    <property type="match status" value="1"/>
</dbReference>
<feature type="region of interest" description="Disordered" evidence="1">
    <location>
        <begin position="277"/>
        <end position="296"/>
    </location>
</feature>
<sequence>MDCGCDVRREIEGFGPDEGLYQRSPIRAGEAEALVDPVDLEADPCLLEGYPLSGERLERAARAAGFTPRADLDYFLSAHRREPGSVPMASLLADLGRINTFFALESAPPGPGWEPVMRGEPTGPRLAAEVEGVRARIAARFGGRPEDVEWRVAASLFHQSLSSRVLSPVLAAAILYGVRMDPFHLFLRTGHDGPMTLRTIDHEAGPLPERSPEAIAAWVEATALAGLSRVVHALREVGRISPRLLNGNTSSSLAGAARALAEARPERREVVEAVARRLSEGPSLKGGGGHTEADGHGRPVFRRTTCCLYYRVPNGGKCGDCVLLHRDGFRGLIPS</sequence>
<protein>
    <submittedName>
        <fullName evidence="3">Ferric iron reductase FhuF-like transporter family protein</fullName>
    </submittedName>
</protein>
<evidence type="ECO:0000256" key="1">
    <source>
        <dbReference type="SAM" id="MobiDB-lite"/>
    </source>
</evidence>
<organism evidence="3 4">
    <name type="scientific">Nocardiopsis alba</name>
    <dbReference type="NCBI Taxonomy" id="53437"/>
    <lineage>
        <taxon>Bacteria</taxon>
        <taxon>Bacillati</taxon>
        <taxon>Actinomycetota</taxon>
        <taxon>Actinomycetes</taxon>
        <taxon>Streptosporangiales</taxon>
        <taxon>Nocardiopsidaceae</taxon>
        <taxon>Nocardiopsis</taxon>
    </lineage>
</organism>
<evidence type="ECO:0000313" key="4">
    <source>
        <dbReference type="Proteomes" id="UP000467124"/>
    </source>
</evidence>
<accession>A0A7K2IZC2</accession>
<dbReference type="Proteomes" id="UP000467124">
    <property type="component" value="Unassembled WGS sequence"/>
</dbReference>
<dbReference type="RefSeq" id="WP_161112007.1">
    <property type="nucleotide sequence ID" value="NZ_WWHY01000001.1"/>
</dbReference>
<comment type="caution">
    <text evidence="3">The sequence shown here is derived from an EMBL/GenBank/DDBJ whole genome shotgun (WGS) entry which is preliminary data.</text>
</comment>